<sequence>MPLRRREYSLSSDDESSRSSSRSRSQSRSRSRSRSRSQSRPRARSISRSSTAGPHPRSNTHRKHRNRNHPRFRRPSVKTAAIFVAALAVATVCVHRIWQKRTARSEKDHWENSPGRHSRRRNVVRDRHNGYLDGGGYNHSNRRQLHDRDYRSRGGSRFYDDESDGDPYYSDYCPSPSERTRFPRRERIGDRRGRGLEAEDGAGSAFGGGRDELVRYEKASTARSEAESNRLFDEDTRSRRRFEDTIDDWNRRDARREPSPSDERRPEPIPADRRSRRRSDYY</sequence>
<reference evidence="1 2" key="1">
    <citation type="journal article" date="2020" name="Phytopathology">
        <title>Genome Sequence Resources of Colletotrichum truncatum, C. plurivorum, C. musicola, and C. sojae: Four Species Pathogenic to Soybean (Glycine max).</title>
        <authorList>
            <person name="Rogerio F."/>
            <person name="Boufleur T.R."/>
            <person name="Ciampi-Guillardi M."/>
            <person name="Sukno S.A."/>
            <person name="Thon M.R."/>
            <person name="Massola Junior N.S."/>
            <person name="Baroncelli R."/>
        </authorList>
    </citation>
    <scope>NUCLEOTIDE SEQUENCE [LARGE SCALE GENOMIC DNA]</scope>
    <source>
        <strain evidence="1 2">CMES1059</strain>
    </source>
</reference>
<dbReference type="Proteomes" id="UP000805649">
    <property type="component" value="Unassembled WGS sequence"/>
</dbReference>
<proteinExistence type="predicted"/>
<evidence type="ECO:0000313" key="1">
    <source>
        <dbReference type="EMBL" id="KAL0931478.1"/>
    </source>
</evidence>
<gene>
    <name evidence="1" type="ORF">CTRU02_214213</name>
</gene>
<organism evidence="1 2">
    <name type="scientific">Colletotrichum truncatum</name>
    <name type="common">Anthracnose fungus</name>
    <name type="synonym">Colletotrichum capsici</name>
    <dbReference type="NCBI Taxonomy" id="5467"/>
    <lineage>
        <taxon>Eukaryota</taxon>
        <taxon>Fungi</taxon>
        <taxon>Dikarya</taxon>
        <taxon>Ascomycota</taxon>
        <taxon>Pezizomycotina</taxon>
        <taxon>Sordariomycetes</taxon>
        <taxon>Hypocreomycetidae</taxon>
        <taxon>Glomerellales</taxon>
        <taxon>Glomerellaceae</taxon>
        <taxon>Colletotrichum</taxon>
        <taxon>Colletotrichum truncatum species complex</taxon>
    </lineage>
</organism>
<evidence type="ECO:0000313" key="2">
    <source>
        <dbReference type="Proteomes" id="UP000805649"/>
    </source>
</evidence>
<comment type="caution">
    <text evidence="1">The sequence shown here is derived from an EMBL/GenBank/DDBJ whole genome shotgun (WGS) entry which is preliminary data.</text>
</comment>
<dbReference type="EMBL" id="VUJX02000010">
    <property type="protein sequence ID" value="KAL0931478.1"/>
    <property type="molecule type" value="Genomic_DNA"/>
</dbReference>
<keyword evidence="2" id="KW-1185">Reference proteome</keyword>
<name>A0ACC3YHX0_COLTU</name>
<protein>
    <submittedName>
        <fullName evidence="1">Uncharacterized protein</fullName>
    </submittedName>
</protein>
<accession>A0ACC3YHX0</accession>